<keyword evidence="6" id="KW-0238">DNA-binding</keyword>
<feature type="region of interest" description="Disordered" evidence="10">
    <location>
        <begin position="348"/>
        <end position="370"/>
    </location>
</feature>
<dbReference type="GO" id="GO:0003700">
    <property type="term" value="F:DNA-binding transcription factor activity"/>
    <property type="evidence" value="ECO:0007669"/>
    <property type="project" value="TreeGrafter"/>
</dbReference>
<dbReference type="AlphaFoldDB" id="A0A8C4QCH5"/>
<evidence type="ECO:0000256" key="6">
    <source>
        <dbReference type="ARBA" id="ARBA00023125"/>
    </source>
</evidence>
<reference evidence="12" key="2">
    <citation type="submission" date="2025-09" db="UniProtKB">
        <authorList>
            <consortium name="Ensembl"/>
        </authorList>
    </citation>
    <scope>IDENTIFICATION</scope>
</reference>
<dbReference type="GO" id="GO:0000978">
    <property type="term" value="F:RNA polymerase II cis-regulatory region sequence-specific DNA binding"/>
    <property type="evidence" value="ECO:0007669"/>
    <property type="project" value="TreeGrafter"/>
</dbReference>
<dbReference type="PANTHER" id="PTHR13006:SF9">
    <property type="entry name" value="GLUCOSE TRANSPORTER 4 ENHANCER FACTOR, ISOFORM G"/>
    <property type="match status" value="1"/>
</dbReference>
<evidence type="ECO:0000256" key="4">
    <source>
        <dbReference type="ARBA" id="ARBA00022833"/>
    </source>
</evidence>
<name>A0A8C4QCH5_EPTBU</name>
<accession>A0A8C4QCH5</accession>
<evidence type="ECO:0000256" key="9">
    <source>
        <dbReference type="PROSITE-ProRule" id="PRU00042"/>
    </source>
</evidence>
<dbReference type="SMART" id="SM00355">
    <property type="entry name" value="ZnF_C2H2"/>
    <property type="match status" value="1"/>
</dbReference>
<protein>
    <submittedName>
        <fullName evidence="12">Zinc finger protein 704</fullName>
    </submittedName>
</protein>
<dbReference type="GO" id="GO:0008270">
    <property type="term" value="F:zinc ion binding"/>
    <property type="evidence" value="ECO:0007669"/>
    <property type="project" value="UniProtKB-KW"/>
</dbReference>
<keyword evidence="3 9" id="KW-0863">Zinc-finger</keyword>
<evidence type="ECO:0000256" key="1">
    <source>
        <dbReference type="ARBA" id="ARBA00004123"/>
    </source>
</evidence>
<dbReference type="PROSITE" id="PS00028">
    <property type="entry name" value="ZINC_FINGER_C2H2_1"/>
    <property type="match status" value="1"/>
</dbReference>
<dbReference type="Proteomes" id="UP000694388">
    <property type="component" value="Unplaced"/>
</dbReference>
<dbReference type="InterPro" id="IPR013087">
    <property type="entry name" value="Znf_C2H2_type"/>
</dbReference>
<evidence type="ECO:0000313" key="13">
    <source>
        <dbReference type="Proteomes" id="UP000694388"/>
    </source>
</evidence>
<evidence type="ECO:0000259" key="11">
    <source>
        <dbReference type="PROSITE" id="PS50157"/>
    </source>
</evidence>
<dbReference type="InterPro" id="IPR052253">
    <property type="entry name" value="CR1/CR2-DNA-binding_regulator"/>
</dbReference>
<dbReference type="PROSITE" id="PS50157">
    <property type="entry name" value="ZINC_FINGER_C2H2_2"/>
    <property type="match status" value="1"/>
</dbReference>
<evidence type="ECO:0000256" key="3">
    <source>
        <dbReference type="ARBA" id="ARBA00022771"/>
    </source>
</evidence>
<comment type="subcellular location">
    <subcellularLocation>
        <location evidence="1">Nucleus</location>
    </subcellularLocation>
</comment>
<evidence type="ECO:0000256" key="8">
    <source>
        <dbReference type="ARBA" id="ARBA00023242"/>
    </source>
</evidence>
<keyword evidence="13" id="KW-1185">Reference proteome</keyword>
<dbReference type="Ensembl" id="ENSEBUT00000013959.1">
    <property type="protein sequence ID" value="ENSEBUP00000013383.1"/>
    <property type="gene ID" value="ENSEBUG00000008454.1"/>
</dbReference>
<dbReference type="PANTHER" id="PTHR13006">
    <property type="entry name" value="PAPILLOMAVIRUS REGULATORY FACTOR PRF-1"/>
    <property type="match status" value="1"/>
</dbReference>
<reference evidence="12" key="1">
    <citation type="submission" date="2025-08" db="UniProtKB">
        <authorList>
            <consortium name="Ensembl"/>
        </authorList>
    </citation>
    <scope>IDENTIFICATION</scope>
</reference>
<dbReference type="GO" id="GO:0006357">
    <property type="term" value="P:regulation of transcription by RNA polymerase II"/>
    <property type="evidence" value="ECO:0007669"/>
    <property type="project" value="TreeGrafter"/>
</dbReference>
<sequence>MVKISCQLADYCSQIIFCRDSGMDDVAAAMVLTSLSTSPANVLRLPSSPTLDKVPCRGSWPDAPACNGDNGWRRNARKECWSPPTPPSPLTTGSTTPPIPDTLCSANHTTMDPLTLMDSTDCDVLHEPITKRDAPPPNGLVVLGASWRSQKGLLMFNGSSALPESGKALPSAHPILPSFSGCTMEQSIESKDTNSALVEEPSPRKRKNSLKLMFKCMWPNCDKVLSTASGMQRHIRTFHLGRNSDSDLSDGEEDFYYTEIEVNVDSVTDGLSSLAPVSPTTVTFPGLPTRRHAGVCRSHSLAGRRSAPPPLLLSRSAPTAFWSSVQSDHAYQSRVRVFSVPDTRIQGASGKPLGGTAAVSRSLSTGRRSRGDAKKCRKVYGMENKDLWCTACRWKKACQRFND</sequence>
<feature type="region of interest" description="Disordered" evidence="10">
    <location>
        <begin position="77"/>
        <end position="97"/>
    </location>
</feature>
<dbReference type="GO" id="GO:0005634">
    <property type="term" value="C:nucleus"/>
    <property type="evidence" value="ECO:0007669"/>
    <property type="project" value="UniProtKB-SubCell"/>
</dbReference>
<dbReference type="SMART" id="SM01366">
    <property type="entry name" value="c-clamp"/>
    <property type="match status" value="1"/>
</dbReference>
<keyword evidence="8" id="KW-0539">Nucleus</keyword>
<organism evidence="12 13">
    <name type="scientific">Eptatretus burgeri</name>
    <name type="common">Inshore hagfish</name>
    <dbReference type="NCBI Taxonomy" id="7764"/>
    <lineage>
        <taxon>Eukaryota</taxon>
        <taxon>Metazoa</taxon>
        <taxon>Chordata</taxon>
        <taxon>Craniata</taxon>
        <taxon>Vertebrata</taxon>
        <taxon>Cyclostomata</taxon>
        <taxon>Myxini</taxon>
        <taxon>Myxiniformes</taxon>
        <taxon>Myxinidae</taxon>
        <taxon>Eptatretinae</taxon>
        <taxon>Eptatretus</taxon>
    </lineage>
</organism>
<dbReference type="Gene3D" id="3.30.160.60">
    <property type="entry name" value="Classic Zinc Finger"/>
    <property type="match status" value="1"/>
</dbReference>
<evidence type="ECO:0000256" key="2">
    <source>
        <dbReference type="ARBA" id="ARBA00022723"/>
    </source>
</evidence>
<dbReference type="GeneTree" id="ENSGT00940000156172"/>
<evidence type="ECO:0000256" key="7">
    <source>
        <dbReference type="ARBA" id="ARBA00023163"/>
    </source>
</evidence>
<proteinExistence type="predicted"/>
<keyword evidence="7" id="KW-0804">Transcription</keyword>
<evidence type="ECO:0000256" key="10">
    <source>
        <dbReference type="SAM" id="MobiDB-lite"/>
    </source>
</evidence>
<evidence type="ECO:0000256" key="5">
    <source>
        <dbReference type="ARBA" id="ARBA00023015"/>
    </source>
</evidence>
<keyword evidence="4" id="KW-0862">Zinc</keyword>
<keyword evidence="5" id="KW-0805">Transcription regulation</keyword>
<keyword evidence="2" id="KW-0479">Metal-binding</keyword>
<evidence type="ECO:0000313" key="12">
    <source>
        <dbReference type="Ensembl" id="ENSEBUP00000013383.1"/>
    </source>
</evidence>
<feature type="domain" description="C2H2-type" evidence="11">
    <location>
        <begin position="214"/>
        <end position="244"/>
    </location>
</feature>